<organism evidence="1 2">
    <name type="scientific">Ligilactobacillus ceti DSM 22408</name>
    <dbReference type="NCBI Taxonomy" id="1122146"/>
    <lineage>
        <taxon>Bacteria</taxon>
        <taxon>Bacillati</taxon>
        <taxon>Bacillota</taxon>
        <taxon>Bacilli</taxon>
        <taxon>Lactobacillales</taxon>
        <taxon>Lactobacillaceae</taxon>
        <taxon>Ligilactobacillus</taxon>
    </lineage>
</organism>
<dbReference type="EMBL" id="JQBZ01000016">
    <property type="protein sequence ID" value="KRN89315.1"/>
    <property type="molecule type" value="Genomic_DNA"/>
</dbReference>
<gene>
    <name evidence="1" type="ORF">IV53_GL000032</name>
</gene>
<evidence type="ECO:0000313" key="2">
    <source>
        <dbReference type="Proteomes" id="UP000051500"/>
    </source>
</evidence>
<dbReference type="RefSeq" id="WP_155885123.1">
    <property type="nucleotide sequence ID" value="NZ_AUHP01000012.1"/>
</dbReference>
<dbReference type="Proteomes" id="UP000051500">
    <property type="component" value="Unassembled WGS sequence"/>
</dbReference>
<protein>
    <submittedName>
        <fullName evidence="1">Uncharacterized protein</fullName>
    </submittedName>
</protein>
<reference evidence="1 2" key="1">
    <citation type="journal article" date="2015" name="Genome Announc.">
        <title>Expanding the biotechnology potential of lactobacilli through comparative genomics of 213 strains and associated genera.</title>
        <authorList>
            <person name="Sun Z."/>
            <person name="Harris H.M."/>
            <person name="McCann A."/>
            <person name="Guo C."/>
            <person name="Argimon S."/>
            <person name="Zhang W."/>
            <person name="Yang X."/>
            <person name="Jeffery I.B."/>
            <person name="Cooney J.C."/>
            <person name="Kagawa T.F."/>
            <person name="Liu W."/>
            <person name="Song Y."/>
            <person name="Salvetti E."/>
            <person name="Wrobel A."/>
            <person name="Rasinkangas P."/>
            <person name="Parkhill J."/>
            <person name="Rea M.C."/>
            <person name="O'Sullivan O."/>
            <person name="Ritari J."/>
            <person name="Douillard F.P."/>
            <person name="Paul Ross R."/>
            <person name="Yang R."/>
            <person name="Briner A.E."/>
            <person name="Felis G.E."/>
            <person name="de Vos W.M."/>
            <person name="Barrangou R."/>
            <person name="Klaenhammer T.R."/>
            <person name="Caufield P.W."/>
            <person name="Cui Y."/>
            <person name="Zhang H."/>
            <person name="O'Toole P.W."/>
        </authorList>
    </citation>
    <scope>NUCLEOTIDE SEQUENCE [LARGE SCALE GENOMIC DNA]</scope>
    <source>
        <strain evidence="1 2">DSM 22408</strain>
    </source>
</reference>
<evidence type="ECO:0000313" key="1">
    <source>
        <dbReference type="EMBL" id="KRN89315.1"/>
    </source>
</evidence>
<keyword evidence="2" id="KW-1185">Reference proteome</keyword>
<proteinExistence type="predicted"/>
<dbReference type="AlphaFoldDB" id="A0A0R2KIX5"/>
<dbReference type="STRING" id="1122146.IV53_GL000032"/>
<dbReference type="PATRIC" id="fig|1122146.4.peg.34"/>
<comment type="caution">
    <text evidence="1">The sequence shown here is derived from an EMBL/GenBank/DDBJ whole genome shotgun (WGS) entry which is preliminary data.</text>
</comment>
<sequence length="58" mass="7076">MSCQHCQDDQKKLDDLIKEECRNLCIDHHLIEEAEKKAQARFNKMKEERVKKEMHKHQ</sequence>
<name>A0A0R2KIX5_9LACO</name>
<accession>A0A0R2KIX5</accession>